<feature type="compositionally biased region" description="Polar residues" evidence="7">
    <location>
        <begin position="131"/>
        <end position="147"/>
    </location>
</feature>
<evidence type="ECO:0000256" key="5">
    <source>
        <dbReference type="ARBA" id="ARBA00023242"/>
    </source>
</evidence>
<name>A0AAD9T5Y7_9HELO</name>
<dbReference type="InterPro" id="IPR038491">
    <property type="entry name" value="Velvet_dom_sf"/>
</dbReference>
<reference evidence="9" key="1">
    <citation type="submission" date="2023-06" db="EMBL/GenBank/DDBJ databases">
        <title>Draft genome of Marssonina rosae.</title>
        <authorList>
            <person name="Cheng Q."/>
        </authorList>
    </citation>
    <scope>NUCLEOTIDE SEQUENCE</scope>
    <source>
        <strain evidence="9">R4</strain>
    </source>
</reference>
<keyword evidence="4" id="KW-0804">Transcription</keyword>
<keyword evidence="5" id="KW-0539">Nucleus</keyword>
<dbReference type="AlphaFoldDB" id="A0AAD9T5Y7"/>
<dbReference type="PANTHER" id="PTHR33572">
    <property type="entry name" value="SPORE DEVELOPMENT REGULATOR VOSA"/>
    <property type="match status" value="1"/>
</dbReference>
<sequence>MCGFGDKDRRPITPPPCVQLVITDVETGKEVDSNEVVYNMFVINVDLWSSSGTHEVNLVKHSTSPSIPATGAGNYSENVNQPAPAYQQTMPQQSAYESGQQQQVAHYNSFPGSPQVHAYAGHQGAPPSGFYPQNNYPPSANGQNYQHTAHEQAHPPHAPNTQYPQPCNRQHPPYTTGQSSAPPNSYPQPSAQPNDYQNGPGSAHVDYPPPLQSQLPSQQYAQMPPRPYTPQEMTVARGHAGHGSPQGMFTRNLIGSLSASAFRLTDYDDKIGIWFVLQDLSVRTEGSFRLRFSFVNVGVPSSPGSHGSAQKVNTGKTPVLASCFSDVFQVHSAKKFPGVVESTPLSKCFAIQGIKIPIRKEGPGKGDRDRDEED</sequence>
<dbReference type="GO" id="GO:0005634">
    <property type="term" value="C:nucleus"/>
    <property type="evidence" value="ECO:0007669"/>
    <property type="project" value="UniProtKB-SubCell"/>
</dbReference>
<evidence type="ECO:0000256" key="1">
    <source>
        <dbReference type="ARBA" id="ARBA00004123"/>
    </source>
</evidence>
<feature type="compositionally biased region" description="Low complexity" evidence="7">
    <location>
        <begin position="92"/>
        <end position="103"/>
    </location>
</feature>
<comment type="caution">
    <text evidence="9">The sequence shown here is derived from an EMBL/GenBank/DDBJ whole genome shotgun (WGS) entry which is preliminary data.</text>
</comment>
<dbReference type="PANTHER" id="PTHR33572:SF3">
    <property type="entry name" value="VELVET COMPLEX SUBUNIT B"/>
    <property type="match status" value="1"/>
</dbReference>
<organism evidence="9 10">
    <name type="scientific">Diplocarpon rosae</name>
    <dbReference type="NCBI Taxonomy" id="946125"/>
    <lineage>
        <taxon>Eukaryota</taxon>
        <taxon>Fungi</taxon>
        <taxon>Dikarya</taxon>
        <taxon>Ascomycota</taxon>
        <taxon>Pezizomycotina</taxon>
        <taxon>Leotiomycetes</taxon>
        <taxon>Helotiales</taxon>
        <taxon>Drepanopezizaceae</taxon>
        <taxon>Diplocarpon</taxon>
    </lineage>
</organism>
<keyword evidence="3" id="KW-0805">Transcription regulation</keyword>
<dbReference type="Gene3D" id="2.60.40.3960">
    <property type="entry name" value="Velvet domain"/>
    <property type="match status" value="2"/>
</dbReference>
<dbReference type="GO" id="GO:0030435">
    <property type="term" value="P:sporulation resulting in formation of a cellular spore"/>
    <property type="evidence" value="ECO:0007669"/>
    <property type="project" value="UniProtKB-KW"/>
</dbReference>
<evidence type="ECO:0000259" key="8">
    <source>
        <dbReference type="PROSITE" id="PS51821"/>
    </source>
</evidence>
<feature type="region of interest" description="Disordered" evidence="7">
    <location>
        <begin position="88"/>
        <end position="244"/>
    </location>
</feature>
<evidence type="ECO:0000256" key="2">
    <source>
        <dbReference type="ARBA" id="ARBA00022969"/>
    </source>
</evidence>
<keyword evidence="2" id="KW-0749">Sporulation</keyword>
<keyword evidence="10" id="KW-1185">Reference proteome</keyword>
<dbReference type="PROSITE" id="PS51821">
    <property type="entry name" value="VELVET"/>
    <property type="match status" value="1"/>
</dbReference>
<evidence type="ECO:0000256" key="3">
    <source>
        <dbReference type="ARBA" id="ARBA00023015"/>
    </source>
</evidence>
<comment type="subcellular location">
    <subcellularLocation>
        <location evidence="1">Nucleus</location>
    </subcellularLocation>
</comment>
<feature type="domain" description="Velvet" evidence="8">
    <location>
        <begin position="1"/>
        <end position="359"/>
    </location>
</feature>
<feature type="compositionally biased region" description="Polar residues" evidence="7">
    <location>
        <begin position="159"/>
        <end position="200"/>
    </location>
</feature>
<gene>
    <name evidence="9" type="ORF">QTJ16_002272</name>
</gene>
<evidence type="ECO:0000256" key="6">
    <source>
        <dbReference type="ARBA" id="ARBA00038045"/>
    </source>
</evidence>
<dbReference type="Pfam" id="PF11754">
    <property type="entry name" value="Velvet"/>
    <property type="match status" value="1"/>
</dbReference>
<comment type="similarity">
    <text evidence="6">Belongs to the velvet family. VelB subfamily.</text>
</comment>
<evidence type="ECO:0000313" key="10">
    <source>
        <dbReference type="Proteomes" id="UP001285354"/>
    </source>
</evidence>
<dbReference type="EMBL" id="JAUBYV010000002">
    <property type="protein sequence ID" value="KAK2629169.1"/>
    <property type="molecule type" value="Genomic_DNA"/>
</dbReference>
<evidence type="ECO:0000256" key="7">
    <source>
        <dbReference type="SAM" id="MobiDB-lite"/>
    </source>
</evidence>
<evidence type="ECO:0000256" key="4">
    <source>
        <dbReference type="ARBA" id="ARBA00023163"/>
    </source>
</evidence>
<proteinExistence type="inferred from homology"/>
<protein>
    <recommendedName>
        <fullName evidence="8">Velvet domain-containing protein</fullName>
    </recommendedName>
</protein>
<accession>A0AAD9T5Y7</accession>
<dbReference type="InterPro" id="IPR037525">
    <property type="entry name" value="Velvet_dom"/>
</dbReference>
<dbReference type="InterPro" id="IPR021740">
    <property type="entry name" value="Velvet"/>
</dbReference>
<evidence type="ECO:0000313" key="9">
    <source>
        <dbReference type="EMBL" id="KAK2629169.1"/>
    </source>
</evidence>
<dbReference type="Proteomes" id="UP001285354">
    <property type="component" value="Unassembled WGS sequence"/>
</dbReference>